<dbReference type="GO" id="GO:0019752">
    <property type="term" value="P:carboxylic acid metabolic process"/>
    <property type="evidence" value="ECO:0007669"/>
    <property type="project" value="InterPro"/>
</dbReference>
<keyword evidence="5" id="KW-0456">Lyase</keyword>
<dbReference type="PROSITE" id="PS00392">
    <property type="entry name" value="DDC_GAD_HDC_YDC"/>
    <property type="match status" value="1"/>
</dbReference>
<protein>
    <recommendedName>
        <fullName evidence="10">Aromatic-L-amino-acid decarboxylase</fullName>
    </recommendedName>
</protein>
<dbReference type="SUPFAM" id="SSF53383">
    <property type="entry name" value="PLP-dependent transferases"/>
    <property type="match status" value="1"/>
</dbReference>
<dbReference type="PRINTS" id="PR00800">
    <property type="entry name" value="YHDCRBOXLASE"/>
</dbReference>
<dbReference type="Pfam" id="PF00106">
    <property type="entry name" value="adh_short"/>
    <property type="match status" value="1"/>
</dbReference>
<dbReference type="InterPro" id="IPR002129">
    <property type="entry name" value="PyrdxlP-dep_de-COase"/>
</dbReference>
<sequence length="812" mass="89121">MQKRPTQIDSTTTERYIVHVFTRSSKPTAPSTTGQAFLEAAGSVVNDIERYYSTLPSRPVLPSISPGYLQKLLPSAPPTHGEAWSDIERDIERAIMPGITHWQSPKYMAFFAASSTYPGILGEMWSAALTSANFNWICSPAVTELETIVLDWLAHILALPDIFLSKGEGGGVIQGSASEAVVTVMVAARERYIRRQLERRGVTDPDEVEDQSCELRGKLVAIASAEAHSSTKKGAIIAGTRFRSIPVHRSDGYALTGEQVRAKIEELQAKGLHPYYLGVTLGTTNTCAVDDFESVTEVAKDYPDIWIHCDAAYAGSALVLPEYQHLSKQMTFVDSFDMNMHKWLLTNFDASCLYVRKRKDLTDALSITPTYLKNQFTDSGLVTDYRDWQIPLGRRFRSLKIWFVLRTWGVEGLKQHIRHHLKLADLFAGLVESRSDIFRLLTPPKFALTVLTVKPRNSKQPELAKVDAGDPRPDQDQQIPIEPETDDEELKKANDITKEVYTRLDETKEFFLTASVIGGVYAIRVVSSNPLAEEKYTIVTGASVGLGRHIAKAYAAAGSSVACVARREPDLKSLVEEIKSAGGHAVAIVADVAERGAPKRIVSQTESELGPVDILCNNAAISRIGPITLEDENMDIWWRVHEVNVRAPVALIRAVLPSMMERKTGTVITISSGVASMALPVMTAYASSKAAISKFHELLTIELKGTGILSFSATPGLVQTELGKPEDALNKAAMDHPLLKAFMGSVSGMKNQQPEVLADVLVAMSADERFKALDGKFISADRDVEPVVKEAEKEGGGRVGKENLYTITIPQL</sequence>
<dbReference type="SUPFAM" id="SSF51735">
    <property type="entry name" value="NAD(P)-binding Rossmann-fold domains"/>
    <property type="match status" value="1"/>
</dbReference>
<dbReference type="InterPro" id="IPR015421">
    <property type="entry name" value="PyrdxlP-dep_Trfase_major"/>
</dbReference>
<dbReference type="InterPro" id="IPR015424">
    <property type="entry name" value="PyrdxlP-dep_Trfase"/>
</dbReference>
<dbReference type="Pfam" id="PF00282">
    <property type="entry name" value="Pyridoxal_deC"/>
    <property type="match status" value="1"/>
</dbReference>
<evidence type="ECO:0000256" key="2">
    <source>
        <dbReference type="ARBA" id="ARBA00009533"/>
    </source>
</evidence>
<dbReference type="InterPro" id="IPR021115">
    <property type="entry name" value="Pyridoxal-P_BS"/>
</dbReference>
<evidence type="ECO:0000313" key="8">
    <source>
        <dbReference type="EMBL" id="TKA78453.1"/>
    </source>
</evidence>
<dbReference type="GO" id="GO:0005737">
    <property type="term" value="C:cytoplasm"/>
    <property type="evidence" value="ECO:0007669"/>
    <property type="project" value="TreeGrafter"/>
</dbReference>
<dbReference type="PANTHER" id="PTHR11999:SF70">
    <property type="entry name" value="MIP05841P"/>
    <property type="match status" value="1"/>
</dbReference>
<dbReference type="InterPro" id="IPR010977">
    <property type="entry name" value="Aromatic_deC"/>
</dbReference>
<evidence type="ECO:0000256" key="7">
    <source>
        <dbReference type="SAM" id="MobiDB-lite"/>
    </source>
</evidence>
<feature type="modified residue" description="N6-(pyridoxal phosphate)lysine" evidence="6">
    <location>
        <position position="342"/>
    </location>
</feature>
<dbReference type="EMBL" id="NAJQ01000112">
    <property type="protein sequence ID" value="TKA78453.1"/>
    <property type="molecule type" value="Genomic_DNA"/>
</dbReference>
<comment type="caution">
    <text evidence="8">The sequence shown here is derived from an EMBL/GenBank/DDBJ whole genome shotgun (WGS) entry which is preliminary data.</text>
</comment>
<evidence type="ECO:0008006" key="10">
    <source>
        <dbReference type="Google" id="ProtNLM"/>
    </source>
</evidence>
<evidence type="ECO:0000256" key="6">
    <source>
        <dbReference type="PIRSR" id="PIRSR602129-50"/>
    </source>
</evidence>
<evidence type="ECO:0000313" key="9">
    <source>
        <dbReference type="Proteomes" id="UP000309340"/>
    </source>
</evidence>
<dbReference type="GO" id="GO:0030170">
    <property type="term" value="F:pyridoxal phosphate binding"/>
    <property type="evidence" value="ECO:0007669"/>
    <property type="project" value="InterPro"/>
</dbReference>
<evidence type="ECO:0000256" key="5">
    <source>
        <dbReference type="ARBA" id="ARBA00023239"/>
    </source>
</evidence>
<dbReference type="Gene3D" id="3.90.1150.10">
    <property type="entry name" value="Aspartate Aminotransferase, domain 1"/>
    <property type="match status" value="1"/>
</dbReference>
<evidence type="ECO:0000256" key="1">
    <source>
        <dbReference type="ARBA" id="ARBA00001933"/>
    </source>
</evidence>
<dbReference type="InterPro" id="IPR002347">
    <property type="entry name" value="SDR_fam"/>
</dbReference>
<dbReference type="CDD" id="cd05233">
    <property type="entry name" value="SDR_c"/>
    <property type="match status" value="1"/>
</dbReference>
<keyword evidence="3" id="KW-0210">Decarboxylase</keyword>
<evidence type="ECO:0000256" key="4">
    <source>
        <dbReference type="ARBA" id="ARBA00022898"/>
    </source>
</evidence>
<proteinExistence type="inferred from homology"/>
<dbReference type="GO" id="GO:0006520">
    <property type="term" value="P:amino acid metabolic process"/>
    <property type="evidence" value="ECO:0007669"/>
    <property type="project" value="InterPro"/>
</dbReference>
<dbReference type="STRING" id="329884.A0A4U0XST4"/>
<name>A0A4U0XST4_9PEZI</name>
<dbReference type="Proteomes" id="UP000309340">
    <property type="component" value="Unassembled WGS sequence"/>
</dbReference>
<feature type="region of interest" description="Disordered" evidence="7">
    <location>
        <begin position="459"/>
        <end position="488"/>
    </location>
</feature>
<dbReference type="InterPro" id="IPR015422">
    <property type="entry name" value="PyrdxlP-dep_Trfase_small"/>
</dbReference>
<accession>A0A4U0XST4</accession>
<dbReference type="Gene3D" id="3.40.50.720">
    <property type="entry name" value="NAD(P)-binding Rossmann-like Domain"/>
    <property type="match status" value="1"/>
</dbReference>
<dbReference type="InterPro" id="IPR036291">
    <property type="entry name" value="NAD(P)-bd_dom_sf"/>
</dbReference>
<feature type="compositionally biased region" description="Basic and acidic residues" evidence="7">
    <location>
        <begin position="462"/>
        <end position="475"/>
    </location>
</feature>
<dbReference type="Gene3D" id="1.20.1340.10">
    <property type="entry name" value="dopa decarboxylase, N-terminal domain"/>
    <property type="match status" value="1"/>
</dbReference>
<dbReference type="OrthoDB" id="639767at2759"/>
<comment type="similarity">
    <text evidence="2">Belongs to the group II decarboxylase family.</text>
</comment>
<dbReference type="GO" id="GO:0016831">
    <property type="term" value="F:carboxy-lyase activity"/>
    <property type="evidence" value="ECO:0007669"/>
    <property type="project" value="UniProtKB-KW"/>
</dbReference>
<reference evidence="8 9" key="1">
    <citation type="submission" date="2017-03" db="EMBL/GenBank/DDBJ databases">
        <title>Genomes of endolithic fungi from Antarctica.</title>
        <authorList>
            <person name="Coleine C."/>
            <person name="Masonjones S."/>
            <person name="Stajich J.E."/>
        </authorList>
    </citation>
    <scope>NUCLEOTIDE SEQUENCE [LARGE SCALE GENOMIC DNA]</scope>
    <source>
        <strain evidence="8 9">CCFEE 5184</strain>
    </source>
</reference>
<dbReference type="PANTHER" id="PTHR11999">
    <property type="entry name" value="GROUP II PYRIDOXAL-5-PHOSPHATE DECARBOXYLASE"/>
    <property type="match status" value="1"/>
</dbReference>
<keyword evidence="4 6" id="KW-0663">Pyridoxal phosphate</keyword>
<evidence type="ECO:0000256" key="3">
    <source>
        <dbReference type="ARBA" id="ARBA00022793"/>
    </source>
</evidence>
<dbReference type="AlphaFoldDB" id="A0A4U0XST4"/>
<keyword evidence="9" id="KW-1185">Reference proteome</keyword>
<gene>
    <name evidence="8" type="ORF">B0A55_04964</name>
</gene>
<comment type="cofactor">
    <cofactor evidence="1 6">
        <name>pyridoxal 5'-phosphate</name>
        <dbReference type="ChEBI" id="CHEBI:597326"/>
    </cofactor>
</comment>
<dbReference type="Gene3D" id="3.40.640.10">
    <property type="entry name" value="Type I PLP-dependent aspartate aminotransferase-like (Major domain)"/>
    <property type="match status" value="1"/>
</dbReference>
<organism evidence="8 9">
    <name type="scientific">Friedmanniomyces simplex</name>
    <dbReference type="NCBI Taxonomy" id="329884"/>
    <lineage>
        <taxon>Eukaryota</taxon>
        <taxon>Fungi</taxon>
        <taxon>Dikarya</taxon>
        <taxon>Ascomycota</taxon>
        <taxon>Pezizomycotina</taxon>
        <taxon>Dothideomycetes</taxon>
        <taxon>Dothideomycetidae</taxon>
        <taxon>Mycosphaerellales</taxon>
        <taxon>Teratosphaeriaceae</taxon>
        <taxon>Friedmanniomyces</taxon>
    </lineage>
</organism>